<sequence>MRPANILWPAALLFLWQLAVWPGLASDLSLPSPESWALLPPAQYEEIGGHEVVSTVPAREPKGVIFILHGCLQLVTEWGFQSEHCPDCHGMPEEMVTVWKLWRRGYAAVAVGPLNGGGGFHCYATGTDEEEFDVPEVPEMVRTLRQILTDNRWWHLPRYAMGTSRGGAMALIIALHFPLQGVGSMVMGLKPVELLEGSLAPVDAQTGATWAFPPVLLMQAQADQPEVIGVIDRTIPVFTRQGIHVRKLIMQPYPITPAFFAERIRGVSLEVSVRLHARWRSVGLLDEHGSSNASNARALAGAREALFEELEPLGIPDLEEFEDAQGERGLHRVFIELLWAAEAVHEITSQHVDTLLDFFEDTTRHEPRHWLRSRWAEAWAGRGGSHDSASTSDVQDYAAESAAAPDSPQAERSRDAECVRQGPFAEYLKAELDPGAGVKRPSTAELMRGQNERQRVYNALLSVPCQLEQFLLFGLLICLDSFLAVFTVLPVRFARAALAVVRSAVGRAPGRRPRAGGLAADQLFDVLCVLIFGATFGVLRLLPAGAIYFWLKDLTQEFLKLHVVHSAVEIFDKIACAFVVDSLEALSGSCTMFVTGHGSRWAAGRLAMDAAVTLALVIAHGMVLLGQVMTFSVAMNSARGHALVALLIASNFVEIKGTIFKRFDAGKLFTLTCQDVAERFHLALALLFVVVEEMDNAGSGRPNGALLQRCGAIFAAEVAIDVTKHAVVTKFSDVRPGVYRTFLRDVCEKTRGSQSHTAHRVVAFEP</sequence>
<comment type="subcellular location">
    <subcellularLocation>
        <location evidence="1">Membrane</location>
        <topology evidence="1">Multi-pass membrane protein</topology>
    </subcellularLocation>
</comment>
<gene>
    <name evidence="9" type="ORF">WJX81_006047</name>
</gene>
<feature type="signal peptide" evidence="8">
    <location>
        <begin position="1"/>
        <end position="25"/>
    </location>
</feature>
<dbReference type="SUPFAM" id="SSF53474">
    <property type="entry name" value="alpha/beta-Hydrolases"/>
    <property type="match status" value="1"/>
</dbReference>
<evidence type="ECO:0000256" key="6">
    <source>
        <dbReference type="SAM" id="MobiDB-lite"/>
    </source>
</evidence>
<dbReference type="Pfam" id="PF05346">
    <property type="entry name" value="DUF747"/>
    <property type="match status" value="1"/>
</dbReference>
<evidence type="ECO:0000256" key="5">
    <source>
        <dbReference type="ARBA" id="ARBA00023136"/>
    </source>
</evidence>
<dbReference type="PANTHER" id="PTHR13317">
    <property type="entry name" value="TRANSMEMBRANE ANTERIOR POSTERIOR TRANSFORMATION PROTEIN 1 HOMOLOG"/>
    <property type="match status" value="1"/>
</dbReference>
<keyword evidence="3 7" id="KW-0812">Transmembrane</keyword>
<dbReference type="Proteomes" id="UP001445335">
    <property type="component" value="Unassembled WGS sequence"/>
</dbReference>
<dbReference type="InterPro" id="IPR008010">
    <property type="entry name" value="Tatp1"/>
</dbReference>
<dbReference type="EMBL" id="JALJOU010000111">
    <property type="protein sequence ID" value="KAK9820955.1"/>
    <property type="molecule type" value="Genomic_DNA"/>
</dbReference>
<proteinExistence type="inferred from homology"/>
<comment type="caution">
    <text evidence="9">The sequence shown here is derived from an EMBL/GenBank/DDBJ whole genome shotgun (WGS) entry which is preliminary data.</text>
</comment>
<evidence type="ECO:0000313" key="9">
    <source>
        <dbReference type="EMBL" id="KAK9820955.1"/>
    </source>
</evidence>
<reference evidence="9 10" key="1">
    <citation type="journal article" date="2024" name="Nat. Commun.">
        <title>Phylogenomics reveals the evolutionary origins of lichenization in chlorophyte algae.</title>
        <authorList>
            <person name="Puginier C."/>
            <person name="Libourel C."/>
            <person name="Otte J."/>
            <person name="Skaloud P."/>
            <person name="Haon M."/>
            <person name="Grisel S."/>
            <person name="Petersen M."/>
            <person name="Berrin J.G."/>
            <person name="Delaux P.M."/>
            <person name="Dal Grande F."/>
            <person name="Keller J."/>
        </authorList>
    </citation>
    <scope>NUCLEOTIDE SEQUENCE [LARGE SCALE GENOMIC DNA]</scope>
    <source>
        <strain evidence="9 10">SAG 245.80</strain>
    </source>
</reference>
<keyword evidence="4 7" id="KW-1133">Transmembrane helix</keyword>
<keyword evidence="10" id="KW-1185">Reference proteome</keyword>
<dbReference type="GO" id="GO:0005789">
    <property type="term" value="C:endoplasmic reticulum membrane"/>
    <property type="evidence" value="ECO:0007669"/>
    <property type="project" value="TreeGrafter"/>
</dbReference>
<organism evidence="9 10">
    <name type="scientific">Elliptochloris bilobata</name>
    <dbReference type="NCBI Taxonomy" id="381761"/>
    <lineage>
        <taxon>Eukaryota</taxon>
        <taxon>Viridiplantae</taxon>
        <taxon>Chlorophyta</taxon>
        <taxon>core chlorophytes</taxon>
        <taxon>Trebouxiophyceae</taxon>
        <taxon>Trebouxiophyceae incertae sedis</taxon>
        <taxon>Elliptochloris clade</taxon>
        <taxon>Elliptochloris</taxon>
    </lineage>
</organism>
<keyword evidence="5 7" id="KW-0472">Membrane</keyword>
<accession>A0AAW1QI58</accession>
<evidence type="ECO:0000256" key="2">
    <source>
        <dbReference type="ARBA" id="ARBA00008803"/>
    </source>
</evidence>
<feature type="transmembrane region" description="Helical" evidence="7">
    <location>
        <begin position="523"/>
        <end position="550"/>
    </location>
</feature>
<keyword evidence="8" id="KW-0732">Signal</keyword>
<feature type="region of interest" description="Disordered" evidence="6">
    <location>
        <begin position="382"/>
        <end position="415"/>
    </location>
</feature>
<evidence type="ECO:0000256" key="7">
    <source>
        <dbReference type="SAM" id="Phobius"/>
    </source>
</evidence>
<dbReference type="InterPro" id="IPR029058">
    <property type="entry name" value="AB_hydrolase_fold"/>
</dbReference>
<dbReference type="PANTHER" id="PTHR13317:SF4">
    <property type="entry name" value="TRANSMEMBRANE ANTERIOR POSTERIOR TRANSFORMATION PROTEIN 1 HOMOLOG"/>
    <property type="match status" value="1"/>
</dbReference>
<dbReference type="Gene3D" id="3.40.50.1820">
    <property type="entry name" value="alpha/beta hydrolase"/>
    <property type="match status" value="1"/>
</dbReference>
<evidence type="ECO:0000256" key="1">
    <source>
        <dbReference type="ARBA" id="ARBA00004141"/>
    </source>
</evidence>
<dbReference type="AlphaFoldDB" id="A0AAW1QI58"/>
<evidence type="ECO:0000256" key="8">
    <source>
        <dbReference type="SAM" id="SignalP"/>
    </source>
</evidence>
<feature type="transmembrane region" description="Helical" evidence="7">
    <location>
        <begin position="606"/>
        <end position="625"/>
    </location>
</feature>
<evidence type="ECO:0000256" key="3">
    <source>
        <dbReference type="ARBA" id="ARBA00022692"/>
    </source>
</evidence>
<feature type="transmembrane region" description="Helical" evidence="7">
    <location>
        <begin position="470"/>
        <end position="489"/>
    </location>
</feature>
<evidence type="ECO:0000256" key="4">
    <source>
        <dbReference type="ARBA" id="ARBA00022989"/>
    </source>
</evidence>
<protein>
    <submittedName>
        <fullName evidence="9">Uncharacterized protein</fullName>
    </submittedName>
</protein>
<evidence type="ECO:0000313" key="10">
    <source>
        <dbReference type="Proteomes" id="UP001445335"/>
    </source>
</evidence>
<feature type="chain" id="PRO_5043878454" evidence="8">
    <location>
        <begin position="26"/>
        <end position="766"/>
    </location>
</feature>
<comment type="similarity">
    <text evidence="2">Belongs to the TAPT1 family.</text>
</comment>
<name>A0AAW1QI58_9CHLO</name>